<dbReference type="RefSeq" id="WP_349640094.1">
    <property type="nucleotide sequence ID" value="NZ_CP090958.1"/>
</dbReference>
<keyword evidence="4" id="KW-0812">Transmembrane</keyword>
<sequence>MSAKHADNPAQRDDDPAQHADNPAQRDDDPAQPERDFASAQDAAVERERPETEAAGSETLPSRGAGNDGPPRTRDGRSPWQRLRYAASMKTVRSQILAAILLAILGFGVVAQVKQTDESGLSSLSESDLVRVLDDVTERNDRLQAEMEELEQTRRELESGSNQQALAEEQAKERADTLAILAGTAPATGPGVILTITDPDAAVTAGDFVNLIQELRDAGAEAIQVNGSRVVANTAFLPAEDGGVAIGNANLTRPYTIAVIGDPDTISTALRIPGGVEDAVNQRGGSLAIKAQESVDVSAVIASG</sequence>
<keyword evidence="4" id="KW-0472">Membrane</keyword>
<reference evidence="5 6" key="1">
    <citation type="submission" date="2023-05" db="EMBL/GenBank/DDBJ databases">
        <title>Lithophilousrod everest ZFBP1038 complete genpme.</title>
        <authorList>
            <person name="Tian M."/>
        </authorList>
    </citation>
    <scope>NUCLEOTIDE SEQUENCE [LARGE SCALE GENOMIC DNA]</scope>
    <source>
        <strain evidence="5 6">ZFBP1038</strain>
    </source>
</reference>
<gene>
    <name evidence="5" type="ORF">LWF01_05785</name>
</gene>
<keyword evidence="2" id="KW-0175">Coiled coil</keyword>
<name>A0ABY8QWG4_9MICO</name>
<protein>
    <submittedName>
        <fullName evidence="5">DUF881 domain-containing protein</fullName>
    </submittedName>
</protein>
<feature type="compositionally biased region" description="Basic and acidic residues" evidence="3">
    <location>
        <begin position="1"/>
        <end position="37"/>
    </location>
</feature>
<proteinExistence type="inferred from homology"/>
<evidence type="ECO:0000313" key="5">
    <source>
        <dbReference type="EMBL" id="WGW13278.1"/>
    </source>
</evidence>
<feature type="transmembrane region" description="Helical" evidence="4">
    <location>
        <begin position="92"/>
        <end position="113"/>
    </location>
</feature>
<accession>A0ABY8QWG4</accession>
<feature type="coiled-coil region" evidence="2">
    <location>
        <begin position="133"/>
        <end position="170"/>
    </location>
</feature>
<comment type="similarity">
    <text evidence="1">Belongs to the UPF0749 family.</text>
</comment>
<organism evidence="5 6">
    <name type="scientific">Saxibacter everestensis</name>
    <dbReference type="NCBI Taxonomy" id="2909229"/>
    <lineage>
        <taxon>Bacteria</taxon>
        <taxon>Bacillati</taxon>
        <taxon>Actinomycetota</taxon>
        <taxon>Actinomycetes</taxon>
        <taxon>Micrococcales</taxon>
        <taxon>Brevibacteriaceae</taxon>
        <taxon>Saxibacter</taxon>
    </lineage>
</organism>
<keyword evidence="4" id="KW-1133">Transmembrane helix</keyword>
<evidence type="ECO:0000256" key="1">
    <source>
        <dbReference type="ARBA" id="ARBA00009108"/>
    </source>
</evidence>
<dbReference type="Proteomes" id="UP001209083">
    <property type="component" value="Chromosome"/>
</dbReference>
<evidence type="ECO:0000256" key="4">
    <source>
        <dbReference type="SAM" id="Phobius"/>
    </source>
</evidence>
<dbReference type="Gene3D" id="3.30.70.1880">
    <property type="entry name" value="Protein of unknown function DUF881"/>
    <property type="match status" value="1"/>
</dbReference>
<dbReference type="EMBL" id="CP090958">
    <property type="protein sequence ID" value="WGW13278.1"/>
    <property type="molecule type" value="Genomic_DNA"/>
</dbReference>
<evidence type="ECO:0000313" key="6">
    <source>
        <dbReference type="Proteomes" id="UP001209083"/>
    </source>
</evidence>
<keyword evidence="6" id="KW-1185">Reference proteome</keyword>
<feature type="region of interest" description="Disordered" evidence="3">
    <location>
        <begin position="1"/>
        <end position="79"/>
    </location>
</feature>
<evidence type="ECO:0000256" key="3">
    <source>
        <dbReference type="SAM" id="MobiDB-lite"/>
    </source>
</evidence>
<dbReference type="PANTHER" id="PTHR37313:SF2">
    <property type="entry name" value="UPF0749 PROTEIN YLXX"/>
    <property type="match status" value="1"/>
</dbReference>
<dbReference type="InterPro" id="IPR010273">
    <property type="entry name" value="DUF881"/>
</dbReference>
<dbReference type="Pfam" id="PF05949">
    <property type="entry name" value="DUF881"/>
    <property type="match status" value="1"/>
</dbReference>
<evidence type="ECO:0000256" key="2">
    <source>
        <dbReference type="SAM" id="Coils"/>
    </source>
</evidence>
<dbReference type="PANTHER" id="PTHR37313">
    <property type="entry name" value="UPF0749 PROTEIN RV1825"/>
    <property type="match status" value="1"/>
</dbReference>